<dbReference type="PROSITE" id="PS00022">
    <property type="entry name" value="EGF_1"/>
    <property type="match status" value="1"/>
</dbReference>
<reference evidence="3" key="1">
    <citation type="journal article" date="2008" name="Nat. Genet.">
        <title>The Pristionchus pacificus genome provides a unique perspective on nematode lifestyle and parasitism.</title>
        <authorList>
            <person name="Dieterich C."/>
            <person name="Clifton S.W."/>
            <person name="Schuster L.N."/>
            <person name="Chinwalla A."/>
            <person name="Delehaunty K."/>
            <person name="Dinkelacker I."/>
            <person name="Fulton L."/>
            <person name="Fulton R."/>
            <person name="Godfrey J."/>
            <person name="Minx P."/>
            <person name="Mitreva M."/>
            <person name="Roeseler W."/>
            <person name="Tian H."/>
            <person name="Witte H."/>
            <person name="Yang S.P."/>
            <person name="Wilson R.K."/>
            <person name="Sommer R.J."/>
        </authorList>
    </citation>
    <scope>NUCLEOTIDE SEQUENCE [LARGE SCALE GENOMIC DNA]</scope>
    <source>
        <strain evidence="3">PS312</strain>
    </source>
</reference>
<dbReference type="EnsemblMetazoa" id="PPA41373.1">
    <property type="protein sequence ID" value="PPA41373.1"/>
    <property type="gene ID" value="WBGene00279742"/>
</dbReference>
<reference evidence="2" key="2">
    <citation type="submission" date="2022-06" db="UniProtKB">
        <authorList>
            <consortium name="EnsemblMetazoa"/>
        </authorList>
    </citation>
    <scope>IDENTIFICATION</scope>
    <source>
        <strain evidence="2">PS312</strain>
    </source>
</reference>
<organism evidence="2 3">
    <name type="scientific">Pristionchus pacificus</name>
    <name type="common">Parasitic nematode worm</name>
    <dbReference type="NCBI Taxonomy" id="54126"/>
    <lineage>
        <taxon>Eukaryota</taxon>
        <taxon>Metazoa</taxon>
        <taxon>Ecdysozoa</taxon>
        <taxon>Nematoda</taxon>
        <taxon>Chromadorea</taxon>
        <taxon>Rhabditida</taxon>
        <taxon>Rhabditina</taxon>
        <taxon>Diplogasteromorpha</taxon>
        <taxon>Diplogasteroidea</taxon>
        <taxon>Neodiplogasteridae</taxon>
        <taxon>Pristionchus</taxon>
    </lineage>
</organism>
<accession>A0A2A6CP88</accession>
<protein>
    <submittedName>
        <fullName evidence="2">EGF-like domain-containing protein</fullName>
    </submittedName>
</protein>
<evidence type="ECO:0000313" key="2">
    <source>
        <dbReference type="EnsemblMetazoa" id="PPA41373.1"/>
    </source>
</evidence>
<dbReference type="PROSITE" id="PS50026">
    <property type="entry name" value="EGF_3"/>
    <property type="match status" value="1"/>
</dbReference>
<gene>
    <name evidence="2" type="primary">WBGene00279742</name>
</gene>
<dbReference type="Gene3D" id="2.10.25.10">
    <property type="entry name" value="Laminin"/>
    <property type="match status" value="1"/>
</dbReference>
<comment type="caution">
    <text evidence="1">Lacks conserved residue(s) required for the propagation of feature annotation.</text>
</comment>
<accession>A0A8R1UV45</accession>
<proteinExistence type="predicted"/>
<feature type="disulfide bond" evidence="1">
    <location>
        <begin position="98"/>
        <end position="107"/>
    </location>
</feature>
<evidence type="ECO:0000256" key="1">
    <source>
        <dbReference type="PROSITE-ProRule" id="PRU00076"/>
    </source>
</evidence>
<dbReference type="InterPro" id="IPR000742">
    <property type="entry name" value="EGF"/>
</dbReference>
<dbReference type="AlphaFoldDB" id="A0A2A6CP88"/>
<keyword evidence="3" id="KW-1185">Reference proteome</keyword>
<sequence length="181" mass="20417">MRLLDSAILLVSLPLIGSQKVRMRSSLVCMNGERSGGHCVCNEDYVGVHCEKKKMCDSYSRSSKGTCFGCMPGYEGEYCENIVCGHGKVHENGLSCSCDLPYSGPFCDYLAEGDVYRFYNNRHYKMGPLGVLLIIPMCAIYYGCEWMARKKEVKRVALMLEDQTHLTVRKDTVKRLLDIDV</sequence>
<dbReference type="PROSITE" id="PS01186">
    <property type="entry name" value="EGF_2"/>
    <property type="match status" value="1"/>
</dbReference>
<name>A0A2A6CP88_PRIPA</name>
<dbReference type="OrthoDB" id="283575at2759"/>
<keyword evidence="1" id="KW-1015">Disulfide bond</keyword>
<evidence type="ECO:0000313" key="3">
    <source>
        <dbReference type="Proteomes" id="UP000005239"/>
    </source>
</evidence>
<keyword evidence="1" id="KW-0245">EGF-like domain</keyword>
<dbReference type="Proteomes" id="UP000005239">
    <property type="component" value="Unassembled WGS sequence"/>
</dbReference>